<comment type="caution">
    <text evidence="2">The sequence shown here is derived from an EMBL/GenBank/DDBJ whole genome shotgun (WGS) entry which is preliminary data.</text>
</comment>
<dbReference type="AlphaFoldDB" id="A0A212CYB1"/>
<sequence length="359" mass="38204">MLKGASAIHGVSLYLQVPKLKLPVLERNSTLITGVLSALFPGHAPRCQHIIVLPPAPPTRITGTITGDPYKLSLLCPDTPHPTPRGLQGPLLLEKPSQLPPTFLQGRQGESPSGEAQEPGAGLQSPSLEPQSPAWPSHDAEATQEPLRDSSGHLGSTVSHDSSVLSSLLHSSLERCIDISRLSRGYAGDEENSEVSLPGSHQMVRLSRRLHTQAGGAQTNQVCAVYSPKQLKRRLARQANSTSQTGREYVESRASSFSNISFISLGSSALNYQVSRGLVSSVDSLPSSQASNHQSVRVDSHVQSGLQSKTSLPGDKAGDRTSPRFPVSEMPLPPLSSQETVKVMGLVVVVGRSLAPQTL</sequence>
<dbReference type="PANTHER" id="PTHR40139:SF1">
    <property type="entry name" value="PROTEIN TNT"/>
    <property type="match status" value="1"/>
</dbReference>
<feature type="region of interest" description="Disordered" evidence="1">
    <location>
        <begin position="76"/>
        <end position="159"/>
    </location>
</feature>
<feature type="compositionally biased region" description="Polar residues" evidence="1">
    <location>
        <begin position="283"/>
        <end position="311"/>
    </location>
</feature>
<evidence type="ECO:0000313" key="2">
    <source>
        <dbReference type="EMBL" id="OWK10946.1"/>
    </source>
</evidence>
<name>A0A212CYB1_CEREH</name>
<gene>
    <name evidence="2" type="ORF">Celaphus_00007033</name>
</gene>
<proteinExistence type="predicted"/>
<reference evidence="2 3" key="1">
    <citation type="journal article" date="2018" name="Mol. Genet. Genomics">
        <title>The red deer Cervus elaphus genome CerEla1.0: sequencing, annotating, genes, and chromosomes.</title>
        <authorList>
            <person name="Bana N.A."/>
            <person name="Nyiri A."/>
            <person name="Nagy J."/>
            <person name="Frank K."/>
            <person name="Nagy T."/>
            <person name="Steger V."/>
            <person name="Schiller M."/>
            <person name="Lakatos P."/>
            <person name="Sugar L."/>
            <person name="Horn P."/>
            <person name="Barta E."/>
            <person name="Orosz L."/>
        </authorList>
    </citation>
    <scope>NUCLEOTIDE SEQUENCE [LARGE SCALE GENOMIC DNA]</scope>
    <source>
        <strain evidence="2">Hungarian</strain>
    </source>
</reference>
<keyword evidence="3" id="KW-1185">Reference proteome</keyword>
<evidence type="ECO:0000256" key="1">
    <source>
        <dbReference type="SAM" id="MobiDB-lite"/>
    </source>
</evidence>
<feature type="region of interest" description="Disordered" evidence="1">
    <location>
        <begin position="283"/>
        <end position="333"/>
    </location>
</feature>
<dbReference type="OrthoDB" id="9836596at2759"/>
<organism evidence="2 3">
    <name type="scientific">Cervus elaphus hippelaphus</name>
    <name type="common">European red deer</name>
    <dbReference type="NCBI Taxonomy" id="46360"/>
    <lineage>
        <taxon>Eukaryota</taxon>
        <taxon>Metazoa</taxon>
        <taxon>Chordata</taxon>
        <taxon>Craniata</taxon>
        <taxon>Vertebrata</taxon>
        <taxon>Euteleostomi</taxon>
        <taxon>Mammalia</taxon>
        <taxon>Eutheria</taxon>
        <taxon>Laurasiatheria</taxon>
        <taxon>Artiodactyla</taxon>
        <taxon>Ruminantia</taxon>
        <taxon>Pecora</taxon>
        <taxon>Cervidae</taxon>
        <taxon>Cervinae</taxon>
        <taxon>Cervus</taxon>
    </lineage>
</organism>
<evidence type="ECO:0000313" key="3">
    <source>
        <dbReference type="Proteomes" id="UP000242450"/>
    </source>
</evidence>
<dbReference type="Pfam" id="PF15765">
    <property type="entry name" value="DUF4694"/>
    <property type="match status" value="1"/>
</dbReference>
<feature type="compositionally biased region" description="Basic and acidic residues" evidence="1">
    <location>
        <begin position="138"/>
        <end position="151"/>
    </location>
</feature>
<dbReference type="Proteomes" id="UP000242450">
    <property type="component" value="Chromosome 10"/>
</dbReference>
<accession>A0A212CYB1</accession>
<dbReference type="InterPro" id="IPR031520">
    <property type="entry name" value="DUF4694"/>
</dbReference>
<protein>
    <submittedName>
        <fullName evidence="2">Uncharacterized protein</fullName>
    </submittedName>
</protein>
<dbReference type="EMBL" id="MKHE01000010">
    <property type="protein sequence ID" value="OWK10946.1"/>
    <property type="molecule type" value="Genomic_DNA"/>
</dbReference>
<dbReference type="PANTHER" id="PTHR40139">
    <property type="entry name" value="PROTEIN TNT"/>
    <property type="match status" value="1"/>
</dbReference>